<feature type="domain" description="Lipase maturation factor 1/2 C-terminal" evidence="9">
    <location>
        <begin position="329"/>
        <end position="462"/>
    </location>
</feature>
<reference evidence="10" key="2">
    <citation type="submission" date="2014-09" db="EMBL/GenBank/DDBJ databases">
        <title>Criblamydia sequanensis harbors a mega-plasmid encoding arsenite resistance.</title>
        <authorList>
            <person name="Bertelli C."/>
            <person name="Goesmann A."/>
            <person name="Greub G."/>
        </authorList>
    </citation>
    <scope>NUCLEOTIDE SEQUENCE [LARGE SCALE GENOMIC DNA]</scope>
    <source>
        <strain evidence="10">CRIB-18</strain>
    </source>
</reference>
<dbReference type="AlphaFoldDB" id="A0A090D1D2"/>
<dbReference type="Proteomes" id="UP000031552">
    <property type="component" value="Unassembled WGS sequence"/>
</dbReference>
<evidence type="ECO:0000256" key="3">
    <source>
        <dbReference type="ARBA" id="ARBA00022692"/>
    </source>
</evidence>
<dbReference type="PANTHER" id="PTHR14463">
    <property type="entry name" value="LIPASE MATURATION FACTOR"/>
    <property type="match status" value="1"/>
</dbReference>
<comment type="similarity">
    <text evidence="2">Belongs to the lipase maturation factor family.</text>
</comment>
<keyword evidence="11" id="KW-1185">Reference proteome</keyword>
<evidence type="ECO:0000256" key="2">
    <source>
        <dbReference type="ARBA" id="ARBA00005512"/>
    </source>
</evidence>
<dbReference type="STRING" id="1437425.CSEC_0645"/>
<feature type="transmembrane region" description="Helical" evidence="7">
    <location>
        <begin position="75"/>
        <end position="95"/>
    </location>
</feature>
<evidence type="ECO:0000256" key="6">
    <source>
        <dbReference type="ARBA" id="ARBA00023136"/>
    </source>
</evidence>
<evidence type="ECO:0000256" key="1">
    <source>
        <dbReference type="ARBA" id="ARBA00004477"/>
    </source>
</evidence>
<feature type="domain" description="Lipase maturation factor 1/2 N-terminal" evidence="8">
    <location>
        <begin position="120"/>
        <end position="270"/>
    </location>
</feature>
<comment type="caution">
    <text evidence="10">The sequence shown here is derived from an EMBL/GenBank/DDBJ whole genome shotgun (WGS) entry which is preliminary data.</text>
</comment>
<keyword evidence="3 7" id="KW-0812">Transmembrane</keyword>
<dbReference type="RefSeq" id="WP_041016962.1">
    <property type="nucleotide sequence ID" value="NZ_CCEJ010000003.1"/>
</dbReference>
<keyword evidence="4" id="KW-0256">Endoplasmic reticulum</keyword>
<name>A0A090D1D2_9BACT</name>
<feature type="transmembrane region" description="Helical" evidence="7">
    <location>
        <begin position="282"/>
        <end position="310"/>
    </location>
</feature>
<feature type="transmembrane region" description="Helical" evidence="7">
    <location>
        <begin position="12"/>
        <end position="33"/>
    </location>
</feature>
<feature type="transmembrane region" description="Helical" evidence="7">
    <location>
        <begin position="231"/>
        <end position="247"/>
    </location>
</feature>
<feature type="transmembrane region" description="Helical" evidence="7">
    <location>
        <begin position="102"/>
        <end position="123"/>
    </location>
</feature>
<reference evidence="10" key="1">
    <citation type="submission" date="2013-12" db="EMBL/GenBank/DDBJ databases">
        <authorList>
            <person name="Linke B."/>
        </authorList>
    </citation>
    <scope>NUCLEOTIDE SEQUENCE [LARGE SCALE GENOMIC DNA]</scope>
    <source>
        <strain evidence="10">CRIB-18</strain>
    </source>
</reference>
<comment type="subcellular location">
    <subcellularLocation>
        <location evidence="1">Endoplasmic reticulum membrane</location>
        <topology evidence="1">Multi-pass membrane protein</topology>
    </subcellularLocation>
</comment>
<dbReference type="InterPro" id="IPR057434">
    <property type="entry name" value="LMF1/2_N"/>
</dbReference>
<dbReference type="InterPro" id="IPR057433">
    <property type="entry name" value="LMF1/2_C"/>
</dbReference>
<gene>
    <name evidence="10" type="ORF">CSEC_0645</name>
</gene>
<evidence type="ECO:0000256" key="7">
    <source>
        <dbReference type="SAM" id="Phobius"/>
    </source>
</evidence>
<keyword evidence="5 7" id="KW-1133">Transmembrane helix</keyword>
<proteinExistence type="inferred from homology"/>
<organism evidence="10 11">
    <name type="scientific">Candidatus Criblamydia sequanensis CRIB-18</name>
    <dbReference type="NCBI Taxonomy" id="1437425"/>
    <lineage>
        <taxon>Bacteria</taxon>
        <taxon>Pseudomonadati</taxon>
        <taxon>Chlamydiota</taxon>
        <taxon>Chlamydiia</taxon>
        <taxon>Parachlamydiales</taxon>
        <taxon>Candidatus Criblamydiaceae</taxon>
        <taxon>Candidatus Criblamydia</taxon>
    </lineage>
</organism>
<feature type="transmembrane region" description="Helical" evidence="7">
    <location>
        <begin position="135"/>
        <end position="156"/>
    </location>
</feature>
<accession>A0A090D1D2</accession>
<evidence type="ECO:0000259" key="9">
    <source>
        <dbReference type="Pfam" id="PF25179"/>
    </source>
</evidence>
<dbReference type="EMBL" id="CCEJ010000003">
    <property type="protein sequence ID" value="CDR33478.1"/>
    <property type="molecule type" value="Genomic_DNA"/>
</dbReference>
<evidence type="ECO:0000256" key="5">
    <source>
        <dbReference type="ARBA" id="ARBA00022989"/>
    </source>
</evidence>
<dbReference type="InterPro" id="IPR009613">
    <property type="entry name" value="LMF"/>
</dbReference>
<evidence type="ECO:0000313" key="11">
    <source>
        <dbReference type="Proteomes" id="UP000031552"/>
    </source>
</evidence>
<sequence>MWQTESYSLSTLIFLHLLGLIYFIAISGLFIQFRGLIGQKGILPLDEFKTLLFNRIGKKAYRKIPMLFWFGKGDAFMGAVFGVGLLASLLLFLGFAKPLMILILYGVYISIIYAGQDFLGFGWELFLIEITTHAFFLSLTTLPNPLVFISFNFLIFRFHFEAGTVKFESRDPNWRNLTALSYHYQTQPIANATAWYAHKLPLFFQKLSCLFMFAAELIVPFGIFFNEPIRLITFFILASLQWFIWLTGNFSYLNYLTLTVLVVLISNRFLEPLFGPAPNAETNFYLSIFLYVVGSFLLFVQVVAFANHFFPNRTFQKILNPLRTLFFGNRYGIFAVMTTKRYEIVVKGSEDGTVWKEYLFFHKASEITRRPTRVSPYQPRLDWQIWFLPFSTFDSEHWFQRFLTRLLEGEESVLKLIRKNPFEDKPPKYIKAVVYDYVFSDKKKKKETKAWWERTYIGRYTPTLTLKGKDNK</sequence>
<dbReference type="GO" id="GO:0051604">
    <property type="term" value="P:protein maturation"/>
    <property type="evidence" value="ECO:0007669"/>
    <property type="project" value="InterPro"/>
</dbReference>
<evidence type="ECO:0000259" key="8">
    <source>
        <dbReference type="Pfam" id="PF06762"/>
    </source>
</evidence>
<evidence type="ECO:0000256" key="4">
    <source>
        <dbReference type="ARBA" id="ARBA00022824"/>
    </source>
</evidence>
<feature type="transmembrane region" description="Helical" evidence="7">
    <location>
        <begin position="252"/>
        <end position="270"/>
    </location>
</feature>
<dbReference type="PANTHER" id="PTHR14463:SF10">
    <property type="entry name" value="LIPASE MATURATION FACTOR 1"/>
    <property type="match status" value="1"/>
</dbReference>
<evidence type="ECO:0000313" key="10">
    <source>
        <dbReference type="EMBL" id="CDR33478.1"/>
    </source>
</evidence>
<dbReference type="Pfam" id="PF06762">
    <property type="entry name" value="LMF1"/>
    <property type="match status" value="1"/>
</dbReference>
<feature type="transmembrane region" description="Helical" evidence="7">
    <location>
        <begin position="207"/>
        <end position="225"/>
    </location>
</feature>
<dbReference type="eggNOG" id="COG3011">
    <property type="taxonomic scope" value="Bacteria"/>
</dbReference>
<protein>
    <submittedName>
        <fullName evidence="10">Conserved putative membrane protein</fullName>
    </submittedName>
</protein>
<keyword evidence="6 7" id="KW-0472">Membrane</keyword>
<dbReference type="Pfam" id="PF25179">
    <property type="entry name" value="LMF1_C"/>
    <property type="match status" value="1"/>
</dbReference>
<dbReference type="OrthoDB" id="9793230at2"/>